<dbReference type="AlphaFoldDB" id="A0AAJ1BDS1"/>
<gene>
    <name evidence="2" type="ORF">MJ923_01105</name>
</gene>
<proteinExistence type="predicted"/>
<organism evidence="2 3">
    <name type="scientific">Shewanella zhuhaiensis</name>
    <dbReference type="NCBI Taxonomy" id="2919576"/>
    <lineage>
        <taxon>Bacteria</taxon>
        <taxon>Pseudomonadati</taxon>
        <taxon>Pseudomonadota</taxon>
        <taxon>Gammaproteobacteria</taxon>
        <taxon>Alteromonadales</taxon>
        <taxon>Shewanellaceae</taxon>
        <taxon>Shewanella</taxon>
    </lineage>
</organism>
<evidence type="ECO:0000256" key="1">
    <source>
        <dbReference type="SAM" id="Phobius"/>
    </source>
</evidence>
<evidence type="ECO:0000313" key="2">
    <source>
        <dbReference type="EMBL" id="MCH4292899.1"/>
    </source>
</evidence>
<evidence type="ECO:0000313" key="3">
    <source>
        <dbReference type="Proteomes" id="UP001297581"/>
    </source>
</evidence>
<dbReference type="EMBL" id="JAKUDL010000001">
    <property type="protein sequence ID" value="MCH4292899.1"/>
    <property type="molecule type" value="Genomic_DNA"/>
</dbReference>
<protein>
    <submittedName>
        <fullName evidence="2">Uncharacterized protein</fullName>
    </submittedName>
</protein>
<keyword evidence="1" id="KW-1133">Transmembrane helix</keyword>
<keyword evidence="1" id="KW-0812">Transmembrane</keyword>
<reference evidence="2 3" key="1">
    <citation type="submission" date="2022-02" db="EMBL/GenBank/DDBJ databases">
        <title>The genome sequence of Shewanella sp. 3B26.</title>
        <authorList>
            <person name="Du J."/>
        </authorList>
    </citation>
    <scope>NUCLEOTIDE SEQUENCE [LARGE SCALE GENOMIC DNA]</scope>
    <source>
        <strain evidence="2 3">3B26</strain>
    </source>
</reference>
<feature type="transmembrane region" description="Helical" evidence="1">
    <location>
        <begin position="74"/>
        <end position="97"/>
    </location>
</feature>
<name>A0AAJ1BDS1_9GAMM</name>
<keyword evidence="3" id="KW-1185">Reference proteome</keyword>
<accession>A0AAJ1BDS1</accession>
<feature type="transmembrane region" description="Helical" evidence="1">
    <location>
        <begin position="7"/>
        <end position="28"/>
    </location>
</feature>
<keyword evidence="1" id="KW-0472">Membrane</keyword>
<feature type="transmembrane region" description="Helical" evidence="1">
    <location>
        <begin position="40"/>
        <end position="62"/>
    </location>
</feature>
<dbReference type="Proteomes" id="UP001297581">
    <property type="component" value="Unassembled WGS sequence"/>
</dbReference>
<comment type="caution">
    <text evidence="2">The sequence shown here is derived from an EMBL/GenBank/DDBJ whole genome shotgun (WGS) entry which is preliminary data.</text>
</comment>
<dbReference type="RefSeq" id="WP_240589538.1">
    <property type="nucleotide sequence ID" value="NZ_JAKUDL010000001.1"/>
</dbReference>
<sequence length="123" mass="13692">MNNKTFLSVHAIIYAVFAVALFVVPAQLWPIYGVQINDEYAYFLSQHTSIFLGGIAIISWLMRDTPQGKPLSQLIKGLLFTNLIGVAITTFAGVTGIFTGMGWSDPIFFSVMSVLSWMQLKRQ</sequence>